<feature type="transmembrane region" description="Helical" evidence="5">
    <location>
        <begin position="43"/>
        <end position="69"/>
    </location>
</feature>
<dbReference type="PANTHER" id="PTHR37955:SF1">
    <property type="entry name" value="DEP DOMAIN-CONTAINING PROTEIN"/>
    <property type="match status" value="1"/>
</dbReference>
<feature type="transmembrane region" description="Helical" evidence="5">
    <location>
        <begin position="108"/>
        <end position="132"/>
    </location>
</feature>
<feature type="transmembrane region" description="Helical" evidence="5">
    <location>
        <begin position="167"/>
        <end position="188"/>
    </location>
</feature>
<feature type="transmembrane region" description="Helical" evidence="5">
    <location>
        <begin position="81"/>
        <end position="102"/>
    </location>
</feature>
<dbReference type="InterPro" id="IPR038665">
    <property type="entry name" value="Voltage-dep_anion_channel_sf"/>
</dbReference>
<feature type="transmembrane region" description="Helical" evidence="5">
    <location>
        <begin position="200"/>
        <end position="220"/>
    </location>
</feature>
<accession>A0A1W1UJH9</accession>
<organism evidence="6 7">
    <name type="scientific">Pasteurella testudinis DSM 23072</name>
    <dbReference type="NCBI Taxonomy" id="1122938"/>
    <lineage>
        <taxon>Bacteria</taxon>
        <taxon>Pseudomonadati</taxon>
        <taxon>Pseudomonadota</taxon>
        <taxon>Gammaproteobacteria</taxon>
        <taxon>Pasteurellales</taxon>
        <taxon>Pasteurellaceae</taxon>
        <taxon>Pasteurella</taxon>
    </lineage>
</organism>
<keyword evidence="4 5" id="KW-0472">Membrane</keyword>
<feature type="transmembrane region" description="Helical" evidence="5">
    <location>
        <begin position="261"/>
        <end position="279"/>
    </location>
</feature>
<dbReference type="AlphaFoldDB" id="A0A1W1UJH9"/>
<dbReference type="InterPro" id="IPR052951">
    <property type="entry name" value="Tellurite_res_ion_channel"/>
</dbReference>
<gene>
    <name evidence="6" type="ORF">SAMN05660772_01808</name>
</gene>
<evidence type="ECO:0000313" key="7">
    <source>
        <dbReference type="Proteomes" id="UP000192408"/>
    </source>
</evidence>
<dbReference type="Pfam" id="PF03595">
    <property type="entry name" value="SLAC1"/>
    <property type="match status" value="1"/>
</dbReference>
<reference evidence="7" key="1">
    <citation type="submission" date="2017-04" db="EMBL/GenBank/DDBJ databases">
        <authorList>
            <person name="Varghese N."/>
            <person name="Submissions S."/>
        </authorList>
    </citation>
    <scope>NUCLEOTIDE SEQUENCE [LARGE SCALE GENOMIC DNA]</scope>
    <source>
        <strain evidence="7">DSM 23072</strain>
    </source>
</reference>
<dbReference type="RefSeq" id="WP_084256104.1">
    <property type="nucleotide sequence ID" value="NZ_FWWV01000005.1"/>
</dbReference>
<feature type="transmembrane region" description="Helical" evidence="5">
    <location>
        <begin position="12"/>
        <end position="31"/>
    </location>
</feature>
<protein>
    <submittedName>
        <fullName evidence="6">Tellurite resistance protein</fullName>
    </submittedName>
</protein>
<keyword evidence="3 5" id="KW-1133">Transmembrane helix</keyword>
<dbReference type="Gene3D" id="1.50.10.150">
    <property type="entry name" value="Voltage-dependent anion channel"/>
    <property type="match status" value="1"/>
</dbReference>
<feature type="transmembrane region" description="Helical" evidence="5">
    <location>
        <begin position="291"/>
        <end position="312"/>
    </location>
</feature>
<evidence type="ECO:0000256" key="3">
    <source>
        <dbReference type="ARBA" id="ARBA00022989"/>
    </source>
</evidence>
<evidence type="ECO:0000256" key="4">
    <source>
        <dbReference type="ARBA" id="ARBA00023136"/>
    </source>
</evidence>
<evidence type="ECO:0000313" key="6">
    <source>
        <dbReference type="EMBL" id="SMB81240.1"/>
    </source>
</evidence>
<evidence type="ECO:0000256" key="1">
    <source>
        <dbReference type="ARBA" id="ARBA00004141"/>
    </source>
</evidence>
<dbReference type="CDD" id="cd09324">
    <property type="entry name" value="TDT_TehA"/>
    <property type="match status" value="1"/>
</dbReference>
<sequence length="322" mass="34967">MTQQIQEKPFPVPVSYFSITLGLFSIGLAWQHAEALFHAFPAFVSPVILSLAGMAWLALLSVYIAKWFIAKQQAQAELHHLIQCCFISLIPITAMLMALAVLPLSTSAAAGLILLGTVAQLGFAAYRTAGLWRGTHKAEATTPIIYLPTVAANFVSATALSELGYDVWAMLFFGMGALSWITLEPAILQRLRNLTPLDEAVRPIIGIQLAPAFVAANAYLHLTHGAIDNLALMLTGYGLLQLLFLFRLLPWIFANGFNMSFWGFSFGLGSMANVGLYLSQMSGETQGLAQFGIILFWIGSISIALLLAGTVLRMAQGRFLLK</sequence>
<keyword evidence="2 5" id="KW-0812">Transmembrane</keyword>
<keyword evidence="7" id="KW-1185">Reference proteome</keyword>
<evidence type="ECO:0000256" key="5">
    <source>
        <dbReference type="SAM" id="Phobius"/>
    </source>
</evidence>
<proteinExistence type="predicted"/>
<dbReference type="GO" id="GO:0046583">
    <property type="term" value="F:monoatomic cation efflux transmembrane transporter activity"/>
    <property type="evidence" value="ECO:0007669"/>
    <property type="project" value="TreeGrafter"/>
</dbReference>
<dbReference type="InterPro" id="IPR039264">
    <property type="entry name" value="TehA"/>
</dbReference>
<dbReference type="NCBIfam" id="NF008032">
    <property type="entry name" value="PRK10764.1"/>
    <property type="match status" value="1"/>
</dbReference>
<evidence type="ECO:0000256" key="2">
    <source>
        <dbReference type="ARBA" id="ARBA00022692"/>
    </source>
</evidence>
<feature type="transmembrane region" description="Helical" evidence="5">
    <location>
        <begin position="226"/>
        <end position="249"/>
    </location>
</feature>
<dbReference type="PANTHER" id="PTHR37955">
    <property type="entry name" value="TELLURITE RESISTANCE PROTEIN TEHA"/>
    <property type="match status" value="1"/>
</dbReference>
<dbReference type="Proteomes" id="UP000192408">
    <property type="component" value="Unassembled WGS sequence"/>
</dbReference>
<dbReference type="EMBL" id="FWWV01000005">
    <property type="protein sequence ID" value="SMB81240.1"/>
    <property type="molecule type" value="Genomic_DNA"/>
</dbReference>
<dbReference type="InterPro" id="IPR004695">
    <property type="entry name" value="SLAC1/Mae1/Ssu1/TehA"/>
</dbReference>
<dbReference type="STRING" id="1122938.SAMN05660772_01808"/>
<comment type="subcellular location">
    <subcellularLocation>
        <location evidence="1">Membrane</location>
        <topology evidence="1">Multi-pass membrane protein</topology>
    </subcellularLocation>
</comment>
<name>A0A1W1UJH9_9PAST</name>
<dbReference type="GO" id="GO:0005886">
    <property type="term" value="C:plasma membrane"/>
    <property type="evidence" value="ECO:0007669"/>
    <property type="project" value="TreeGrafter"/>
</dbReference>
<feature type="transmembrane region" description="Helical" evidence="5">
    <location>
        <begin position="144"/>
        <end position="161"/>
    </location>
</feature>